<sequence>MTRHTTGPRGAQRVVVATLLLAAGLTAAGTARADDPGGATGPTGQKLTVSATANIDPAGQKVTVTGSGYDPTKGIYLAVCAVPERGQAPSPCLGGTDMSGTSGSSYWISNNPPSYAKDLVKPFTVKDGKGGFTFDLTLKAKDSSADCTQQACAVVTRADHTHSGDREQDVIVPITFRTGGAPTPEAPPGTVRHDEIRQIEPDSGAPLAIEVDPAAKRLYVSSSDGTRSLLTTYDTTSGTPVGTPVELPGVATTLALDADSKTLHLGLGNRIATYSTTTGTVTDNRTPLRAANISLLSADPGADLLYLGTQDRKVTVYSTTTWKPVGEPVALPAPAGGLAVDTKRGRAYATHIASVPDPATGGRVFSNVLNEIDGTTGKLAGTLELGRTAIGSMGVTVDPGTGTGYVANIAAGTVFAVDLKEKKVTDTLAVGGNPKALAVDSTTGTLYAGQTTAGTVAVVDLRRKKVVQTLETGNTPAALVVDEPGHTLFTLSKGPGTVVQTERRISPTVTTAPKKLSVEPGKRATFTTAGTGTPAPAVGWEFSTDNGDTWRPVVGASGADLSFPATVEHDGNRYRAVLSNPVGSTRSASAGLTVTPPREPGGPGDPDPDPGPGDPDPGDPDPDPDPGDTGSSGGDSGGTGGSGGTVGGGSAGGGTGDTGDTGSTVGGDGSLAATGMSMLPFTIGAAALTALGAAAFLLRRRIRA</sequence>
<dbReference type="PANTHER" id="PTHR47197">
    <property type="entry name" value="PROTEIN NIRF"/>
    <property type="match status" value="1"/>
</dbReference>
<feature type="transmembrane region" description="Helical" evidence="2">
    <location>
        <begin position="678"/>
        <end position="698"/>
    </location>
</feature>
<keyword evidence="2" id="KW-1133">Transmembrane helix</keyword>
<dbReference type="InterPro" id="IPR036179">
    <property type="entry name" value="Ig-like_dom_sf"/>
</dbReference>
<feature type="domain" description="Ig-like" evidence="4">
    <location>
        <begin position="507"/>
        <end position="595"/>
    </location>
</feature>
<feature type="compositionally biased region" description="Pro residues" evidence="1">
    <location>
        <begin position="597"/>
        <end position="615"/>
    </location>
</feature>
<comment type="caution">
    <text evidence="5">The sequence shown here is derived from an EMBL/GenBank/DDBJ whole genome shotgun (WGS) entry which is preliminary data.</text>
</comment>
<feature type="signal peptide" evidence="3">
    <location>
        <begin position="1"/>
        <end position="33"/>
    </location>
</feature>
<evidence type="ECO:0000256" key="3">
    <source>
        <dbReference type="SAM" id="SignalP"/>
    </source>
</evidence>
<dbReference type="InterPro" id="IPR015943">
    <property type="entry name" value="WD40/YVTN_repeat-like_dom_sf"/>
</dbReference>
<evidence type="ECO:0000256" key="1">
    <source>
        <dbReference type="SAM" id="MobiDB-lite"/>
    </source>
</evidence>
<dbReference type="PROSITE" id="PS50835">
    <property type="entry name" value="IG_LIKE"/>
    <property type="match status" value="1"/>
</dbReference>
<dbReference type="RefSeq" id="WP_323449594.1">
    <property type="nucleotide sequence ID" value="NZ_BSBI01000011.1"/>
</dbReference>
<evidence type="ECO:0000259" key="4">
    <source>
        <dbReference type="PROSITE" id="PS50835"/>
    </source>
</evidence>
<protein>
    <submittedName>
        <fullName evidence="5">Endoglucanase</fullName>
    </submittedName>
</protein>
<dbReference type="SUPFAM" id="SSF48726">
    <property type="entry name" value="Immunoglobulin"/>
    <property type="match status" value="1"/>
</dbReference>
<dbReference type="InterPro" id="IPR007110">
    <property type="entry name" value="Ig-like_dom"/>
</dbReference>
<dbReference type="EMBL" id="BSBI01000011">
    <property type="protein sequence ID" value="GLF97608.1"/>
    <property type="molecule type" value="Genomic_DNA"/>
</dbReference>
<dbReference type="InterPro" id="IPR051200">
    <property type="entry name" value="Host-pathogen_enzymatic-act"/>
</dbReference>
<feature type="region of interest" description="Disordered" evidence="1">
    <location>
        <begin position="580"/>
        <end position="666"/>
    </location>
</feature>
<keyword evidence="6" id="KW-1185">Reference proteome</keyword>
<dbReference type="Gene3D" id="2.60.40.230">
    <property type="entry name" value="Neocarzinostatin-like"/>
    <property type="match status" value="1"/>
</dbReference>
<gene>
    <name evidence="5" type="ORF">SYYSPA8_24945</name>
</gene>
<accession>A0ABQ5P4S8</accession>
<dbReference type="InterPro" id="IPR013783">
    <property type="entry name" value="Ig-like_fold"/>
</dbReference>
<feature type="chain" id="PRO_5045951426" evidence="3">
    <location>
        <begin position="34"/>
        <end position="704"/>
    </location>
</feature>
<keyword evidence="3" id="KW-0732">Signal</keyword>
<organism evidence="5 6">
    <name type="scientific">Streptomyces yaizuensis</name>
    <dbReference type="NCBI Taxonomy" id="2989713"/>
    <lineage>
        <taxon>Bacteria</taxon>
        <taxon>Bacillati</taxon>
        <taxon>Actinomycetota</taxon>
        <taxon>Actinomycetes</taxon>
        <taxon>Kitasatosporales</taxon>
        <taxon>Streptomycetaceae</taxon>
        <taxon>Streptomyces</taxon>
    </lineage>
</organism>
<proteinExistence type="predicted"/>
<feature type="compositionally biased region" description="Acidic residues" evidence="1">
    <location>
        <begin position="616"/>
        <end position="626"/>
    </location>
</feature>
<dbReference type="InterPro" id="IPR011048">
    <property type="entry name" value="Haem_d1_sf"/>
</dbReference>
<evidence type="ECO:0000313" key="6">
    <source>
        <dbReference type="Proteomes" id="UP001291653"/>
    </source>
</evidence>
<dbReference type="InterPro" id="IPR027273">
    <property type="entry name" value="Neocarzinostatin-like"/>
</dbReference>
<keyword evidence="2" id="KW-0472">Membrane</keyword>
<dbReference type="SUPFAM" id="SSF51004">
    <property type="entry name" value="C-terminal (heme d1) domain of cytochrome cd1-nitrite reductase"/>
    <property type="match status" value="1"/>
</dbReference>
<evidence type="ECO:0000256" key="2">
    <source>
        <dbReference type="SAM" id="Phobius"/>
    </source>
</evidence>
<keyword evidence="2" id="KW-0812">Transmembrane</keyword>
<feature type="compositionally biased region" description="Gly residues" evidence="1">
    <location>
        <begin position="630"/>
        <end position="666"/>
    </location>
</feature>
<name>A0ABQ5P4S8_9ACTN</name>
<dbReference type="Gene3D" id="2.130.10.10">
    <property type="entry name" value="YVTN repeat-like/Quinoprotein amine dehydrogenase"/>
    <property type="match status" value="2"/>
</dbReference>
<dbReference type="Gene3D" id="2.60.40.10">
    <property type="entry name" value="Immunoglobulins"/>
    <property type="match status" value="1"/>
</dbReference>
<feature type="compositionally biased region" description="Polar residues" evidence="1">
    <location>
        <begin position="581"/>
        <end position="592"/>
    </location>
</feature>
<dbReference type="SUPFAM" id="SSF49319">
    <property type="entry name" value="Actinoxanthin-like"/>
    <property type="match status" value="1"/>
</dbReference>
<evidence type="ECO:0000313" key="5">
    <source>
        <dbReference type="EMBL" id="GLF97608.1"/>
    </source>
</evidence>
<reference evidence="5 6" key="1">
    <citation type="submission" date="2022-10" db="EMBL/GenBank/DDBJ databases">
        <title>Draft genome sequence of Streptomyces sp. YSPA8.</title>
        <authorList>
            <person name="Moriuchi R."/>
            <person name="Dohra H."/>
            <person name="Yamamura H."/>
            <person name="Kodani S."/>
        </authorList>
    </citation>
    <scope>NUCLEOTIDE SEQUENCE [LARGE SCALE GENOMIC DNA]</scope>
    <source>
        <strain evidence="5 6">YSPA8</strain>
    </source>
</reference>
<dbReference type="Proteomes" id="UP001291653">
    <property type="component" value="Unassembled WGS sequence"/>
</dbReference>
<dbReference type="PANTHER" id="PTHR47197:SF3">
    <property type="entry name" value="DIHYDRO-HEME D1 DEHYDROGENASE"/>
    <property type="match status" value="1"/>
</dbReference>